<keyword evidence="2 4" id="KW-0808">Transferase</keyword>
<dbReference type="Proteomes" id="UP000056252">
    <property type="component" value="Chromosome"/>
</dbReference>
<dbReference type="Gene3D" id="3.90.550.10">
    <property type="entry name" value="Spore Coat Polysaccharide Biosynthesis Protein SpsA, Chain A"/>
    <property type="match status" value="1"/>
</dbReference>
<dbReference type="PANTHER" id="PTHR22916:SF51">
    <property type="entry name" value="GLYCOSYLTRANSFERASE EPSH-RELATED"/>
    <property type="match status" value="1"/>
</dbReference>
<dbReference type="AlphaFoldDB" id="A0A0S2KK61"/>
<reference evidence="5" key="1">
    <citation type="submission" date="2015-11" db="EMBL/GenBank/DDBJ databases">
        <authorList>
            <person name="Holder M.E."/>
            <person name="Ajami N.J."/>
            <person name="Petrosino J.F."/>
        </authorList>
    </citation>
    <scope>NUCLEOTIDE SEQUENCE [LARGE SCALE GENOMIC DNA]</scope>
    <source>
        <strain evidence="5">F0113</strain>
    </source>
</reference>
<dbReference type="EMBL" id="CP013195">
    <property type="protein sequence ID" value="ALO48682.1"/>
    <property type="molecule type" value="Genomic_DNA"/>
</dbReference>
<dbReference type="InterPro" id="IPR029044">
    <property type="entry name" value="Nucleotide-diphossugar_trans"/>
</dbReference>
<dbReference type="STRING" id="76123.AS203_05985"/>
<accession>A0A0S2KK61</accession>
<name>A0A0S2KK61_9BACT</name>
<gene>
    <name evidence="4" type="ORF">AS203_05985</name>
</gene>
<dbReference type="GO" id="GO:0016758">
    <property type="term" value="F:hexosyltransferase activity"/>
    <property type="evidence" value="ECO:0007669"/>
    <property type="project" value="UniProtKB-ARBA"/>
</dbReference>
<dbReference type="RefSeq" id="WP_036888554.1">
    <property type="nucleotide sequence ID" value="NZ_CP013195.1"/>
</dbReference>
<dbReference type="eggNOG" id="COG0463">
    <property type="taxonomic scope" value="Bacteria"/>
</dbReference>
<feature type="domain" description="Glycosyltransferase 2-like" evidence="3">
    <location>
        <begin position="10"/>
        <end position="138"/>
    </location>
</feature>
<evidence type="ECO:0000259" key="3">
    <source>
        <dbReference type="Pfam" id="PF00535"/>
    </source>
</evidence>
<evidence type="ECO:0000256" key="2">
    <source>
        <dbReference type="ARBA" id="ARBA00022679"/>
    </source>
</evidence>
<keyword evidence="5" id="KW-1185">Reference proteome</keyword>
<evidence type="ECO:0000313" key="4">
    <source>
        <dbReference type="EMBL" id="ALO48682.1"/>
    </source>
</evidence>
<proteinExistence type="predicted"/>
<dbReference type="CDD" id="cd00761">
    <property type="entry name" value="Glyco_tranf_GTA_type"/>
    <property type="match status" value="1"/>
</dbReference>
<sequence length="310" mass="36421">MQALSTKKISFIIPFYNIPIEMLRTCIDSILALSLRSAEREIIIVDDGSDVCPMNELTLYHDHIIYIRQSNAGLSAARNIGIRASTGEYLQFVDADDYLIQAPYEHCLDIVRYHDPDVVLFDSTDCNTNEVPYAFEGPIEGNLYMRRNNIKSAVWHYIIRRKTLATLRFREGIVHEDEEFTPQLLLRTERLFITDAKAYFYRKRAGSIIRDRDTHRTDQRLNDKESVILRLRELASTGPEADREALQRRVAQLTMDYLYDVITQTRSAKEVRACVNRLYQHGLFPLPDRNYTQKYKWFRRLSMLLRPFIR</sequence>
<dbReference type="InterPro" id="IPR001173">
    <property type="entry name" value="Glyco_trans_2-like"/>
</dbReference>
<evidence type="ECO:0000313" key="5">
    <source>
        <dbReference type="Proteomes" id="UP000056252"/>
    </source>
</evidence>
<protein>
    <submittedName>
        <fullName evidence="4">Glycosyl transferase family 2</fullName>
    </submittedName>
</protein>
<dbReference type="SUPFAM" id="SSF53448">
    <property type="entry name" value="Nucleotide-diphospho-sugar transferases"/>
    <property type="match status" value="1"/>
</dbReference>
<evidence type="ECO:0000256" key="1">
    <source>
        <dbReference type="ARBA" id="ARBA00022676"/>
    </source>
</evidence>
<keyword evidence="1" id="KW-0328">Glycosyltransferase</keyword>
<dbReference type="OrthoDB" id="597270at2"/>
<dbReference type="PANTHER" id="PTHR22916">
    <property type="entry name" value="GLYCOSYLTRANSFERASE"/>
    <property type="match status" value="1"/>
</dbReference>
<organism evidence="4 5">
    <name type="scientific">Hoylesella enoeca</name>
    <dbReference type="NCBI Taxonomy" id="76123"/>
    <lineage>
        <taxon>Bacteria</taxon>
        <taxon>Pseudomonadati</taxon>
        <taxon>Bacteroidota</taxon>
        <taxon>Bacteroidia</taxon>
        <taxon>Bacteroidales</taxon>
        <taxon>Prevotellaceae</taxon>
        <taxon>Hoylesella</taxon>
    </lineage>
</organism>
<dbReference type="Pfam" id="PF00535">
    <property type="entry name" value="Glycos_transf_2"/>
    <property type="match status" value="1"/>
</dbReference>
<dbReference type="KEGG" id="peo:AS203_05985"/>